<evidence type="ECO:0000256" key="2">
    <source>
        <dbReference type="ARBA" id="ARBA00008766"/>
    </source>
</evidence>
<evidence type="ECO:0000256" key="5">
    <source>
        <dbReference type="ARBA" id="ARBA00023211"/>
    </source>
</evidence>
<dbReference type="PANTHER" id="PTHR43763:SF12">
    <property type="entry name" value="AMINOPEPTIDASE P1"/>
    <property type="match status" value="1"/>
</dbReference>
<evidence type="ECO:0000256" key="4">
    <source>
        <dbReference type="ARBA" id="ARBA00022801"/>
    </source>
</evidence>
<dbReference type="InterPro" id="IPR029149">
    <property type="entry name" value="Creatin/AminoP/Spt16_N"/>
</dbReference>
<evidence type="ECO:0000313" key="11">
    <source>
        <dbReference type="Proteomes" id="UP000751190"/>
    </source>
</evidence>
<keyword evidence="11" id="KW-1185">Reference proteome</keyword>
<comment type="caution">
    <text evidence="10">The sequence shown here is derived from an EMBL/GenBank/DDBJ whole genome shotgun (WGS) entry which is preliminary data.</text>
</comment>
<dbReference type="FunFam" id="3.40.350.10:FF:000003">
    <property type="entry name" value="Xaa-pro aminopeptidase P"/>
    <property type="match status" value="1"/>
</dbReference>
<dbReference type="OrthoDB" id="9995434at2759"/>
<dbReference type="InterPro" id="IPR032416">
    <property type="entry name" value="Peptidase_M24_C"/>
</dbReference>
<comment type="cofactor">
    <cofactor evidence="1">
        <name>Mn(2+)</name>
        <dbReference type="ChEBI" id="CHEBI:29035"/>
    </cofactor>
</comment>
<dbReference type="OMA" id="EPGMILS"/>
<dbReference type="InterPro" id="IPR000587">
    <property type="entry name" value="Creatinase_N"/>
</dbReference>
<dbReference type="GO" id="GO:0070006">
    <property type="term" value="F:metalloaminopeptidase activity"/>
    <property type="evidence" value="ECO:0007669"/>
    <property type="project" value="InterPro"/>
</dbReference>
<dbReference type="AlphaFoldDB" id="A0A8J6CDN8"/>
<comment type="similarity">
    <text evidence="2">Belongs to the peptidase M24B family.</text>
</comment>
<sequence>MVALGDQGSARLAALRAELARLKLDAFLIPSDDPHQSEYVAACYERRAFISGFRGSSGTAVVTADAACLWTDGRYFLQATEQLFAGWTLVKDRLPDTVPIDAWLAARDGVQTVGFDPLLASSSFAAELRVTLALAGKELRALRANPVDLVWAGDRPEHPTAAAFSLDEAVAGRTVGDKLRTLEQQLAAARADTLVVCALDEVAWLLNVRGADIRYNPVSYAYATVRREEGGALVATWFIDEAKVPHAVLAALRASAASEPLARVDLAPYDGIVGAVEAEVARGRALLVPLSASAALHELVPDSQRRALASPIAMLKACKNGAELRGMRDAHLRDARALCRFLAWLERTDGGARDGESPRAGSGGAVEGTSARAKRARAGDGVRVDEAEAAEVLESFRKCDEGYVGPSFETISAYGPNGAIIHYTAERGSCATLGISSLFLCDSGGQYVCGTTDVTRTIHLRPADAGAHVRACWTRVLQAHIAVDTLVFPAGTTGYQLDAVARAPLWRAGLDYRHGTGHGVGAFLNVHEGPHGMSLTRIATNAVALQEGMTLSNEPGYYEEGSFGIRLENVMAVRKASTEHAFGGKQYLGFEHLTVVPFQRELLDLALLSAAEVSWINRYHAECLSKLAPMLCGDDLAWLTRACMPIGDGA</sequence>
<feature type="region of interest" description="Disordered" evidence="6">
    <location>
        <begin position="351"/>
        <end position="379"/>
    </location>
</feature>
<dbReference type="InterPro" id="IPR033740">
    <property type="entry name" value="Pept_M24B"/>
</dbReference>
<dbReference type="InterPro" id="IPR036005">
    <property type="entry name" value="Creatinase/aminopeptidase-like"/>
</dbReference>
<dbReference type="InterPro" id="IPR050422">
    <property type="entry name" value="X-Pro_aminopeptidase_P"/>
</dbReference>
<evidence type="ECO:0000256" key="3">
    <source>
        <dbReference type="ARBA" id="ARBA00022723"/>
    </source>
</evidence>
<feature type="domain" description="Creatinase N-terminal" evidence="8">
    <location>
        <begin position="11"/>
        <end position="132"/>
    </location>
</feature>
<name>A0A8J6CDN8_DIALT</name>
<protein>
    <recommendedName>
        <fullName evidence="12">Xaa-Pro aminopeptidase</fullName>
    </recommendedName>
</protein>
<dbReference type="Pfam" id="PF01321">
    <property type="entry name" value="Creatinase_N"/>
    <property type="match status" value="1"/>
</dbReference>
<dbReference type="PANTHER" id="PTHR43763">
    <property type="entry name" value="XAA-PRO AMINOPEPTIDASE 1"/>
    <property type="match status" value="1"/>
</dbReference>
<dbReference type="SUPFAM" id="SSF53092">
    <property type="entry name" value="Creatinase/prolidase N-terminal domain"/>
    <property type="match status" value="1"/>
</dbReference>
<evidence type="ECO:0000259" key="7">
    <source>
        <dbReference type="Pfam" id="PF00557"/>
    </source>
</evidence>
<organism evidence="10 11">
    <name type="scientific">Diacronema lutheri</name>
    <name type="common">Unicellular marine alga</name>
    <name type="synonym">Monochrysis lutheri</name>
    <dbReference type="NCBI Taxonomy" id="2081491"/>
    <lineage>
        <taxon>Eukaryota</taxon>
        <taxon>Haptista</taxon>
        <taxon>Haptophyta</taxon>
        <taxon>Pavlovophyceae</taxon>
        <taxon>Pavlovales</taxon>
        <taxon>Pavlovaceae</taxon>
        <taxon>Diacronema</taxon>
    </lineage>
</organism>
<dbReference type="CDD" id="cd01085">
    <property type="entry name" value="APP"/>
    <property type="match status" value="1"/>
</dbReference>
<keyword evidence="4" id="KW-0378">Hydrolase</keyword>
<keyword evidence="3" id="KW-0479">Metal-binding</keyword>
<evidence type="ECO:0000259" key="9">
    <source>
        <dbReference type="Pfam" id="PF16188"/>
    </source>
</evidence>
<dbReference type="SUPFAM" id="SSF55920">
    <property type="entry name" value="Creatinase/aminopeptidase"/>
    <property type="match status" value="1"/>
</dbReference>
<evidence type="ECO:0000259" key="8">
    <source>
        <dbReference type="Pfam" id="PF01321"/>
    </source>
</evidence>
<evidence type="ECO:0000256" key="6">
    <source>
        <dbReference type="SAM" id="MobiDB-lite"/>
    </source>
</evidence>
<dbReference type="FunFam" id="3.90.230.10:FF:000007">
    <property type="entry name" value="Xaa-Pro aminopeptidase P"/>
    <property type="match status" value="1"/>
</dbReference>
<dbReference type="Gene3D" id="3.40.350.10">
    <property type="entry name" value="Creatinase/prolidase N-terminal domain"/>
    <property type="match status" value="2"/>
</dbReference>
<dbReference type="InterPro" id="IPR000994">
    <property type="entry name" value="Pept_M24"/>
</dbReference>
<dbReference type="EMBL" id="JAGTXO010000015">
    <property type="protein sequence ID" value="KAG8463733.1"/>
    <property type="molecule type" value="Genomic_DNA"/>
</dbReference>
<dbReference type="Pfam" id="PF16188">
    <property type="entry name" value="Peptidase_M24_C"/>
    <property type="match status" value="1"/>
</dbReference>
<reference evidence="10" key="1">
    <citation type="submission" date="2021-05" db="EMBL/GenBank/DDBJ databases">
        <title>The genome of the haptophyte Pavlova lutheri (Diacronema luteri, Pavlovales) - a model for lipid biosynthesis in eukaryotic algae.</title>
        <authorList>
            <person name="Hulatt C.J."/>
            <person name="Posewitz M.C."/>
        </authorList>
    </citation>
    <scope>NUCLEOTIDE SEQUENCE</scope>
    <source>
        <strain evidence="10">NIVA-4/92</strain>
    </source>
</reference>
<evidence type="ECO:0000313" key="10">
    <source>
        <dbReference type="EMBL" id="KAG8463733.1"/>
    </source>
</evidence>
<proteinExistence type="inferred from homology"/>
<feature type="domain" description="Peptidase M24 C-terminal" evidence="9">
    <location>
        <begin position="586"/>
        <end position="646"/>
    </location>
</feature>
<dbReference type="Gene3D" id="3.90.230.10">
    <property type="entry name" value="Creatinase/methionine aminopeptidase superfamily"/>
    <property type="match status" value="1"/>
</dbReference>
<evidence type="ECO:0008006" key="12">
    <source>
        <dbReference type="Google" id="ProtNLM"/>
    </source>
</evidence>
<feature type="domain" description="Peptidase M24" evidence="7">
    <location>
        <begin position="326"/>
        <end position="574"/>
    </location>
</feature>
<keyword evidence="5" id="KW-0464">Manganese</keyword>
<dbReference type="GO" id="GO:0046872">
    <property type="term" value="F:metal ion binding"/>
    <property type="evidence" value="ECO:0007669"/>
    <property type="project" value="UniProtKB-KW"/>
</dbReference>
<gene>
    <name evidence="10" type="ORF">KFE25_004006</name>
</gene>
<dbReference type="GO" id="GO:0005737">
    <property type="term" value="C:cytoplasm"/>
    <property type="evidence" value="ECO:0007669"/>
    <property type="project" value="UniProtKB-ARBA"/>
</dbReference>
<dbReference type="Pfam" id="PF00557">
    <property type="entry name" value="Peptidase_M24"/>
    <property type="match status" value="1"/>
</dbReference>
<dbReference type="Pfam" id="PF16189">
    <property type="entry name" value="Creatinase_N_2"/>
    <property type="match status" value="1"/>
</dbReference>
<accession>A0A8J6CDN8</accession>
<dbReference type="Proteomes" id="UP000751190">
    <property type="component" value="Unassembled WGS sequence"/>
</dbReference>
<evidence type="ECO:0000256" key="1">
    <source>
        <dbReference type="ARBA" id="ARBA00001936"/>
    </source>
</evidence>